<sequence>MKQNDKKIFGGINGLKALSCFGIIAMHILANTQLAVTGLLKEVIMSWTQLVYLFLILSAFGMYCGYFSRFQAQKIDINFFYKRRYSKMQCH</sequence>
<dbReference type="Proteomes" id="UP000223559">
    <property type="component" value="Chromosome"/>
</dbReference>
<protein>
    <submittedName>
        <fullName evidence="2">Uncharacterized protein</fullName>
    </submittedName>
</protein>
<accession>A0A2D1KS77</accession>
<keyword evidence="1" id="KW-1133">Transmembrane helix</keyword>
<dbReference type="KEGG" id="lcy:LC20004_14040"/>
<dbReference type="AlphaFoldDB" id="A0A2D1KS77"/>
<dbReference type="OrthoDB" id="9806223at2"/>
<name>A0A2D1KS77_9LACO</name>
<evidence type="ECO:0000313" key="2">
    <source>
        <dbReference type="EMBL" id="ATO44949.1"/>
    </source>
</evidence>
<keyword evidence="1" id="KW-0472">Membrane</keyword>
<keyword evidence="3" id="KW-1185">Reference proteome</keyword>
<feature type="transmembrane region" description="Helical" evidence="1">
    <location>
        <begin position="50"/>
        <end position="68"/>
    </location>
</feature>
<dbReference type="RefSeq" id="WP_056980272.1">
    <property type="nucleotide sequence ID" value="NZ_AZDC01000042.1"/>
</dbReference>
<reference evidence="2 3" key="1">
    <citation type="submission" date="2016-10" db="EMBL/GenBank/DDBJ databases">
        <title>The whole genome sequencing and assembly of L. cotyniformis subsp. torquens DSM 20004 strain.</title>
        <authorList>
            <person name="Park M.-K."/>
            <person name="Lee Y.-J."/>
            <person name="Yi H."/>
            <person name="Bahn Y.-S."/>
            <person name="Kim J.F."/>
            <person name="Lee D.-W."/>
        </authorList>
    </citation>
    <scope>NUCLEOTIDE SEQUENCE [LARGE SCALE GENOMIC DNA]</scope>
    <source>
        <strain evidence="2 3">DSM 20004</strain>
    </source>
</reference>
<evidence type="ECO:0000256" key="1">
    <source>
        <dbReference type="SAM" id="Phobius"/>
    </source>
</evidence>
<gene>
    <name evidence="2" type="ORF">LC20004_14040</name>
</gene>
<evidence type="ECO:0000313" key="3">
    <source>
        <dbReference type="Proteomes" id="UP000223559"/>
    </source>
</evidence>
<keyword evidence="1" id="KW-0812">Transmembrane</keyword>
<organism evidence="2 3">
    <name type="scientific">Loigolactobacillus coryniformis subsp. torquens DSM 20004 = KCTC 3535</name>
    <dbReference type="NCBI Taxonomy" id="1423822"/>
    <lineage>
        <taxon>Bacteria</taxon>
        <taxon>Bacillati</taxon>
        <taxon>Bacillota</taxon>
        <taxon>Bacilli</taxon>
        <taxon>Lactobacillales</taxon>
        <taxon>Lactobacillaceae</taxon>
        <taxon>Loigolactobacillus</taxon>
    </lineage>
</organism>
<feature type="transmembrane region" description="Helical" evidence="1">
    <location>
        <begin position="12"/>
        <end position="30"/>
    </location>
</feature>
<dbReference type="EMBL" id="CP017697">
    <property type="protein sequence ID" value="ATO44949.1"/>
    <property type="molecule type" value="Genomic_DNA"/>
</dbReference>
<proteinExistence type="predicted"/>